<dbReference type="Gene3D" id="3.60.21.10">
    <property type="match status" value="2"/>
</dbReference>
<dbReference type="InterPro" id="IPR029052">
    <property type="entry name" value="Metallo-depent_PP-like"/>
</dbReference>
<dbReference type="PANTHER" id="PTHR10161:SF14">
    <property type="entry name" value="TARTRATE-RESISTANT ACID PHOSPHATASE TYPE 5"/>
    <property type="match status" value="1"/>
</dbReference>
<sequence>MKGLPNTLFESSGKQPYYADSETDWLNHRPDDQAQILHSVLLVGDAGAVATDAPDPIISLMRREMAMLPAPKQTIVFLGDNIYPRGMPPEGHRLRAAAEQIANTQISLLQHFKGNIFFLSGNHDWNKGKPNGGEYLLRQEQYYQERLRRLNIFKPHLNELGPEEIWLTDDILLLVINTQWWVQKEGTRPVSSAYSSRAENKNDFARLLKNILIKNRDKKILIVGHHPLYSNALHAGKFTPKQHVFPLTAIHKSLYFPLPIAGSLYPLYRKVFGAKEDMAHPRYRSLRETLLSVLKEERNNIVYVAGHEHNLQYFNRHNNHYVVSGSASKIAFVKKGGKAQFTHAHKGIAALRYYDNGQTWLEFLEPSAHDPNETVVIYRKLLS</sequence>
<evidence type="ECO:0000256" key="1">
    <source>
        <dbReference type="ARBA" id="ARBA00022729"/>
    </source>
</evidence>
<evidence type="ECO:0000256" key="2">
    <source>
        <dbReference type="ARBA" id="ARBA00022801"/>
    </source>
</evidence>
<dbReference type="SUPFAM" id="SSF56300">
    <property type="entry name" value="Metallo-dependent phosphatases"/>
    <property type="match status" value="1"/>
</dbReference>
<dbReference type="STRING" id="927664.SAMN05421780_110166"/>
<dbReference type="PANTHER" id="PTHR10161">
    <property type="entry name" value="TARTRATE-RESISTANT ACID PHOSPHATASE TYPE 5"/>
    <property type="match status" value="1"/>
</dbReference>
<evidence type="ECO:0000259" key="3">
    <source>
        <dbReference type="Pfam" id="PF00149"/>
    </source>
</evidence>
<keyword evidence="1" id="KW-0732">Signal</keyword>
<accession>A0A1I1MG54</accession>
<evidence type="ECO:0000313" key="4">
    <source>
        <dbReference type="EMBL" id="SFC84116.1"/>
    </source>
</evidence>
<dbReference type="InterPro" id="IPR051558">
    <property type="entry name" value="Metallophosphoesterase_PAP"/>
</dbReference>
<feature type="domain" description="Calcineurin-like phosphoesterase" evidence="3">
    <location>
        <begin position="69"/>
        <end position="236"/>
    </location>
</feature>
<name>A0A1I1MG54_9BACT</name>
<keyword evidence="2" id="KW-0378">Hydrolase</keyword>
<dbReference type="RefSeq" id="WP_091515362.1">
    <property type="nucleotide sequence ID" value="NZ_FOLE01000010.1"/>
</dbReference>
<gene>
    <name evidence="4" type="ORF">SAMN05421780_110166</name>
</gene>
<dbReference type="EMBL" id="FOLE01000010">
    <property type="protein sequence ID" value="SFC84116.1"/>
    <property type="molecule type" value="Genomic_DNA"/>
</dbReference>
<proteinExistence type="predicted"/>
<dbReference type="Proteomes" id="UP000199514">
    <property type="component" value="Unassembled WGS sequence"/>
</dbReference>
<organism evidence="4 5">
    <name type="scientific">Flexibacter flexilis DSM 6793</name>
    <dbReference type="NCBI Taxonomy" id="927664"/>
    <lineage>
        <taxon>Bacteria</taxon>
        <taxon>Pseudomonadati</taxon>
        <taxon>Bacteroidota</taxon>
        <taxon>Cytophagia</taxon>
        <taxon>Cytophagales</taxon>
        <taxon>Flexibacteraceae</taxon>
        <taxon>Flexibacter</taxon>
    </lineage>
</organism>
<dbReference type="AlphaFoldDB" id="A0A1I1MG54"/>
<dbReference type="GO" id="GO:0016787">
    <property type="term" value="F:hydrolase activity"/>
    <property type="evidence" value="ECO:0007669"/>
    <property type="project" value="UniProtKB-KW"/>
</dbReference>
<keyword evidence="5" id="KW-1185">Reference proteome</keyword>
<protein>
    <submittedName>
        <fullName evidence="4">Calcineurin-like phosphoesterase</fullName>
    </submittedName>
</protein>
<dbReference type="Pfam" id="PF00149">
    <property type="entry name" value="Metallophos"/>
    <property type="match status" value="1"/>
</dbReference>
<dbReference type="InterPro" id="IPR004843">
    <property type="entry name" value="Calcineurin-like_PHP"/>
</dbReference>
<dbReference type="OrthoDB" id="333971at2"/>
<reference evidence="4 5" key="1">
    <citation type="submission" date="2016-10" db="EMBL/GenBank/DDBJ databases">
        <authorList>
            <person name="de Groot N.N."/>
        </authorList>
    </citation>
    <scope>NUCLEOTIDE SEQUENCE [LARGE SCALE GENOMIC DNA]</scope>
    <source>
        <strain evidence="4 5">DSM 6793</strain>
    </source>
</reference>
<evidence type="ECO:0000313" key="5">
    <source>
        <dbReference type="Proteomes" id="UP000199514"/>
    </source>
</evidence>